<dbReference type="RefSeq" id="WP_099311553.1">
    <property type="nucleotide sequence ID" value="NZ_CP032101.1"/>
</dbReference>
<evidence type="ECO:0000313" key="3">
    <source>
        <dbReference type="Proteomes" id="UP000224740"/>
    </source>
</evidence>
<dbReference type="EMBL" id="NXAO01000046">
    <property type="protein sequence ID" value="PHO14882.1"/>
    <property type="molecule type" value="Genomic_DNA"/>
</dbReference>
<dbReference type="AlphaFoldDB" id="A0A347TKU3"/>
<proteinExistence type="predicted"/>
<dbReference type="EMBL" id="CP032101">
    <property type="protein sequence ID" value="AXX87221.1"/>
    <property type="molecule type" value="Genomic_DNA"/>
</dbReference>
<dbReference type="Proteomes" id="UP000264693">
    <property type="component" value="Chromosome"/>
</dbReference>
<evidence type="ECO:0000313" key="1">
    <source>
        <dbReference type="EMBL" id="AXX87221.1"/>
    </source>
</evidence>
<evidence type="ECO:0000313" key="2">
    <source>
        <dbReference type="EMBL" id="PHO14882.1"/>
    </source>
</evidence>
<dbReference type="Proteomes" id="UP000224740">
    <property type="component" value="Unassembled WGS sequence"/>
</dbReference>
<reference evidence="2" key="2">
    <citation type="submission" date="2017-09" db="EMBL/GenBank/DDBJ databases">
        <authorList>
            <person name="Perez-Cataluna A."/>
            <person name="Figueras M.J."/>
            <person name="Salas-Masso N."/>
        </authorList>
    </citation>
    <scope>NUCLEOTIDE SEQUENCE</scope>
    <source>
        <strain evidence="2">CECT 7727</strain>
    </source>
</reference>
<keyword evidence="3" id="KW-1185">Reference proteome</keyword>
<evidence type="ECO:0000313" key="4">
    <source>
        <dbReference type="Proteomes" id="UP000264693"/>
    </source>
</evidence>
<reference evidence="3" key="1">
    <citation type="submission" date="2017-09" db="EMBL/GenBank/DDBJ databases">
        <title>Arcobacter canalis sp. nov., a new species isolated from a water canal contaminated with urban sewage.</title>
        <authorList>
            <person name="Perez-Cataluna A."/>
            <person name="Salas-Masso N."/>
            <person name="Figueras M.J."/>
        </authorList>
    </citation>
    <scope>NUCLEOTIDE SEQUENCE [LARGE SCALE GENOMIC DNA]</scope>
    <source>
        <strain evidence="3">CECT 7727</strain>
    </source>
</reference>
<sequence length="69" mass="7837">MAKKALVKLNKQNLSFDNDRGQNLKLLNINPNSMNLDVAIYEKNLFIKNSTIAFAHIPKKLKAKIKPLC</sequence>
<gene>
    <name evidence="1" type="ORF">AMRN_1486</name>
    <name evidence="2" type="ORF">CPH92_09875</name>
</gene>
<name>A0A347TKU3_9BACT</name>
<dbReference type="KEGG" id="amar:AMRN_1486"/>
<protein>
    <submittedName>
        <fullName evidence="2">Malate dehydrogenase</fullName>
    </submittedName>
</protein>
<reference evidence="1 4" key="3">
    <citation type="submission" date="2018-08" db="EMBL/GenBank/DDBJ databases">
        <title>Complete genome of the Arcobacter marinus type strain JCM 15502.</title>
        <authorList>
            <person name="Miller W.G."/>
            <person name="Yee E."/>
            <person name="Huynh S."/>
            <person name="Parker C.T."/>
        </authorList>
    </citation>
    <scope>NUCLEOTIDE SEQUENCE [LARGE SCALE GENOMIC DNA]</scope>
    <source>
        <strain evidence="1 4">JCM 15502</strain>
    </source>
</reference>
<accession>A0A347TKU3</accession>
<organism evidence="1 4">
    <name type="scientific">Malaciobacter marinus</name>
    <dbReference type="NCBI Taxonomy" id="505249"/>
    <lineage>
        <taxon>Bacteria</taxon>
        <taxon>Pseudomonadati</taxon>
        <taxon>Campylobacterota</taxon>
        <taxon>Epsilonproteobacteria</taxon>
        <taxon>Campylobacterales</taxon>
        <taxon>Arcobacteraceae</taxon>
        <taxon>Malaciobacter</taxon>
    </lineage>
</organism>